<dbReference type="AlphaFoldDB" id="A0A2M7SFB7"/>
<dbReference type="Proteomes" id="UP000229307">
    <property type="component" value="Unassembled WGS sequence"/>
</dbReference>
<dbReference type="EMBL" id="PFMR01000022">
    <property type="protein sequence ID" value="PIZ18206.1"/>
    <property type="molecule type" value="Genomic_DNA"/>
</dbReference>
<evidence type="ECO:0000313" key="2">
    <source>
        <dbReference type="EMBL" id="PIZ18206.1"/>
    </source>
</evidence>
<evidence type="ECO:0000259" key="1">
    <source>
        <dbReference type="Pfam" id="PF01261"/>
    </source>
</evidence>
<gene>
    <name evidence="2" type="ORF">COY52_00680</name>
</gene>
<evidence type="ECO:0000313" key="3">
    <source>
        <dbReference type="Proteomes" id="UP000229307"/>
    </source>
</evidence>
<dbReference type="PANTHER" id="PTHR12110:SF53">
    <property type="entry name" value="BLR5974 PROTEIN"/>
    <property type="match status" value="1"/>
</dbReference>
<accession>A0A2M7SFB7</accession>
<dbReference type="PANTHER" id="PTHR12110">
    <property type="entry name" value="HYDROXYPYRUVATE ISOMERASE"/>
    <property type="match status" value="1"/>
</dbReference>
<dbReference type="Pfam" id="PF01261">
    <property type="entry name" value="AP_endonuc_2"/>
    <property type="match status" value="1"/>
</dbReference>
<dbReference type="Gene3D" id="3.20.20.150">
    <property type="entry name" value="Divalent-metal-dependent TIM barrel enzymes"/>
    <property type="match status" value="1"/>
</dbReference>
<organism evidence="2 3">
    <name type="scientific">Candidatus Desantisbacteria bacterium CG_4_10_14_0_8_um_filter_48_22</name>
    <dbReference type="NCBI Taxonomy" id="1974543"/>
    <lineage>
        <taxon>Bacteria</taxon>
        <taxon>Candidatus Desantisiibacteriota</taxon>
    </lineage>
</organism>
<sequence>MKPMEVGVFLCNLGIADTVEALKKAKEIGFRVVQLGPDAYYSCGEPAKRNKLKSEIKALKMEVTTVFAGFEGEDYSDVPAVIRTVGFLNKDRVRERVELSKQIADFTAELGVRIMAAHVGFIPPEGNTPEFKMMYNSVCDVVDYCAERGLMFSFETGQEKPEELLHFIKKMDRRNARVNFDTANLLLYGKSKALPGIEILKDYIINVHAKDGYWPKEKDKIGEQAPIGQGEAELGACVKKLAEVGYKGPLIIEREAGEDRIGDILRAKEYLEKAKKEAGL</sequence>
<name>A0A2M7SFB7_9BACT</name>
<protein>
    <recommendedName>
        <fullName evidence="1">Xylose isomerase-like TIM barrel domain-containing protein</fullName>
    </recommendedName>
</protein>
<dbReference type="InterPro" id="IPR050312">
    <property type="entry name" value="IolE/XylAMocC-like"/>
</dbReference>
<comment type="caution">
    <text evidence="2">The sequence shown here is derived from an EMBL/GenBank/DDBJ whole genome shotgun (WGS) entry which is preliminary data.</text>
</comment>
<reference evidence="3" key="1">
    <citation type="submission" date="2017-09" db="EMBL/GenBank/DDBJ databases">
        <title>Depth-based differentiation of microbial function through sediment-hosted aquifers and enrichment of novel symbionts in the deep terrestrial subsurface.</title>
        <authorList>
            <person name="Probst A.J."/>
            <person name="Ladd B."/>
            <person name="Jarett J.K."/>
            <person name="Geller-Mcgrath D.E."/>
            <person name="Sieber C.M.K."/>
            <person name="Emerson J.B."/>
            <person name="Anantharaman K."/>
            <person name="Thomas B.C."/>
            <person name="Malmstrom R."/>
            <person name="Stieglmeier M."/>
            <person name="Klingl A."/>
            <person name="Woyke T."/>
            <person name="Ryan C.M."/>
            <person name="Banfield J.F."/>
        </authorList>
    </citation>
    <scope>NUCLEOTIDE SEQUENCE [LARGE SCALE GENOMIC DNA]</scope>
</reference>
<dbReference type="InterPro" id="IPR036237">
    <property type="entry name" value="Xyl_isomerase-like_sf"/>
</dbReference>
<proteinExistence type="predicted"/>
<dbReference type="InterPro" id="IPR013022">
    <property type="entry name" value="Xyl_isomerase-like_TIM-brl"/>
</dbReference>
<feature type="domain" description="Xylose isomerase-like TIM barrel" evidence="1">
    <location>
        <begin position="22"/>
        <end position="267"/>
    </location>
</feature>
<dbReference type="SUPFAM" id="SSF51658">
    <property type="entry name" value="Xylose isomerase-like"/>
    <property type="match status" value="1"/>
</dbReference>